<name>A0A437NB42_9SPHN</name>
<feature type="domain" description="DUF7843" evidence="4">
    <location>
        <begin position="56"/>
        <end position="123"/>
    </location>
</feature>
<dbReference type="InterPro" id="IPR057165">
    <property type="entry name" value="DUF7843"/>
</dbReference>
<dbReference type="Proteomes" id="UP000282837">
    <property type="component" value="Unassembled WGS sequence"/>
</dbReference>
<dbReference type="AlphaFoldDB" id="A0A437NB42"/>
<accession>A0A437NB42</accession>
<feature type="domain" description="DUF7840" evidence="3">
    <location>
        <begin position="400"/>
        <end position="606"/>
    </location>
</feature>
<keyword evidence="6" id="KW-1185">Reference proteome</keyword>
<dbReference type="Pfam" id="PF25222">
    <property type="entry name" value="DUF7840"/>
    <property type="match status" value="1"/>
</dbReference>
<dbReference type="Pfam" id="PF13387">
    <property type="entry name" value="Lnb_N"/>
    <property type="match status" value="1"/>
</dbReference>
<dbReference type="InterPro" id="IPR025178">
    <property type="entry name" value="Lnb_N"/>
</dbReference>
<organism evidence="5 6">
    <name type="scientific">Novosphingobium umbonatum</name>
    <dbReference type="NCBI Taxonomy" id="1908524"/>
    <lineage>
        <taxon>Bacteria</taxon>
        <taxon>Pseudomonadati</taxon>
        <taxon>Pseudomonadota</taxon>
        <taxon>Alphaproteobacteria</taxon>
        <taxon>Sphingomonadales</taxon>
        <taxon>Sphingomonadaceae</taxon>
        <taxon>Novosphingobium</taxon>
    </lineage>
</organism>
<sequence>MAKANATVTDFFRLWGKAALAPLFFAAGLISCPSACAGAPTSPDLEQLQSSAQAHHLEDDQVWLSLLHVEHGKRHIVDNAFFLSDGKFSVREELRATIAALWGKHSQEALCRFPARALWLQEKLRAPALPIEQCPDVNEFLQNASDDHIDLVFAADSLSSPSSFLGHSFLKFSGTNLKGDETSHAVSFYTDTRTKNYPKLIVESFVTGRKGYFALTPYNSNLELYLRGEQRKVWEYHLKLDAFQRRLMVLHTLELKNVQQTYLYVGYNCATVVRFLIQLSGIKGQSPPLWTTPKDVLRTAERAGLIDKVQVHYPDRALVRALSEGMSKRNQTLVLNSVLTGNVEMLGDDPRLLQSALAENSYVQESKRLDPLRAQQNLERLNARLNATGSDSSLSLNPAIDPRKGDGERQISLQAGIDGGLPALRLAWLPASHLITDNNGSSSHETELKLLSGVIEKRGSGRPALRQLTIFGMTTLLPQNALTGGLSGRFSFGMDTQMDAAMHRRHPFVVDGGVGLTKRIMPDIDIYSMIGGGGGLLNFKPYVHANVQIGAVIREIWGMKTVALWTSSLSTMASGVRSNSFEIVQSKRIGKNISMELNYKNTFNANAKNECAFLSVKRRF</sequence>
<evidence type="ECO:0000313" key="5">
    <source>
        <dbReference type="EMBL" id="RVU07143.1"/>
    </source>
</evidence>
<dbReference type="EMBL" id="SACO01000002">
    <property type="protein sequence ID" value="RVU07143.1"/>
    <property type="molecule type" value="Genomic_DNA"/>
</dbReference>
<protein>
    <submittedName>
        <fullName evidence="5">DUF4105 domain-containing protein</fullName>
    </submittedName>
</protein>
<evidence type="ECO:0000259" key="3">
    <source>
        <dbReference type="Pfam" id="PF25222"/>
    </source>
</evidence>
<dbReference type="PROSITE" id="PS51257">
    <property type="entry name" value="PROKAR_LIPOPROTEIN"/>
    <property type="match status" value="1"/>
</dbReference>
<feature type="signal peptide" evidence="1">
    <location>
        <begin position="1"/>
        <end position="37"/>
    </location>
</feature>
<proteinExistence type="predicted"/>
<keyword evidence="1" id="KW-0732">Signal</keyword>
<evidence type="ECO:0000313" key="6">
    <source>
        <dbReference type="Proteomes" id="UP000282837"/>
    </source>
</evidence>
<evidence type="ECO:0000259" key="2">
    <source>
        <dbReference type="Pfam" id="PF13387"/>
    </source>
</evidence>
<comment type="caution">
    <text evidence="5">The sequence shown here is derived from an EMBL/GenBank/DDBJ whole genome shotgun (WGS) entry which is preliminary data.</text>
</comment>
<reference evidence="5 6" key="1">
    <citation type="submission" date="2019-01" db="EMBL/GenBank/DDBJ databases">
        <authorList>
            <person name="Chen W.-M."/>
        </authorList>
    </citation>
    <scope>NUCLEOTIDE SEQUENCE [LARGE SCALE GENOMIC DNA]</scope>
    <source>
        <strain evidence="5 6">FSY-9</strain>
    </source>
</reference>
<dbReference type="InterPro" id="IPR057162">
    <property type="entry name" value="DUF7840"/>
</dbReference>
<evidence type="ECO:0000259" key="4">
    <source>
        <dbReference type="Pfam" id="PF25225"/>
    </source>
</evidence>
<feature type="chain" id="PRO_5019372224" evidence="1">
    <location>
        <begin position="38"/>
        <end position="620"/>
    </location>
</feature>
<dbReference type="Pfam" id="PF25225">
    <property type="entry name" value="DUF7843"/>
    <property type="match status" value="1"/>
</dbReference>
<dbReference type="OrthoDB" id="9759948at2"/>
<gene>
    <name evidence="5" type="ORF">EOE18_04130</name>
</gene>
<evidence type="ECO:0000256" key="1">
    <source>
        <dbReference type="SAM" id="SignalP"/>
    </source>
</evidence>
<feature type="domain" description="Lnb N-terminal periplasmic" evidence="2">
    <location>
        <begin position="140"/>
        <end position="280"/>
    </location>
</feature>